<accession>A0A6A3KLE2</accession>
<evidence type="ECO:0000313" key="11">
    <source>
        <dbReference type="Proteomes" id="UP000433483"/>
    </source>
</evidence>
<dbReference type="Proteomes" id="UP000433483">
    <property type="component" value="Unassembled WGS sequence"/>
</dbReference>
<name>A0A6A3KLE2_9STRA</name>
<evidence type="ECO:0000313" key="3">
    <source>
        <dbReference type="EMBL" id="KAE9006218.1"/>
    </source>
</evidence>
<evidence type="ECO:0000313" key="10">
    <source>
        <dbReference type="Proteomes" id="UP000429523"/>
    </source>
</evidence>
<dbReference type="EMBL" id="QXFW01000655">
    <property type="protein sequence ID" value="KAE9006218.1"/>
    <property type="molecule type" value="Genomic_DNA"/>
</dbReference>
<evidence type="ECO:0000256" key="1">
    <source>
        <dbReference type="SAM" id="Phobius"/>
    </source>
</evidence>
<dbReference type="EMBL" id="QXGE01000751">
    <property type="protein sequence ID" value="KAE9304465.1"/>
    <property type="molecule type" value="Genomic_DNA"/>
</dbReference>
<evidence type="ECO:0000313" key="4">
    <source>
        <dbReference type="EMBL" id="KAE9094719.1"/>
    </source>
</evidence>
<dbReference type="Proteomes" id="UP000440732">
    <property type="component" value="Unassembled WGS sequence"/>
</dbReference>
<dbReference type="EMBL" id="QXGB01000778">
    <property type="protein sequence ID" value="KAE9204533.1"/>
    <property type="molecule type" value="Genomic_DNA"/>
</dbReference>
<dbReference type="Proteomes" id="UP000440367">
    <property type="component" value="Unassembled WGS sequence"/>
</dbReference>
<evidence type="ECO:0000313" key="5">
    <source>
        <dbReference type="EMBL" id="KAE9107299.1"/>
    </source>
</evidence>
<dbReference type="Proteomes" id="UP000429523">
    <property type="component" value="Unassembled WGS sequence"/>
</dbReference>
<evidence type="ECO:0000313" key="6">
    <source>
        <dbReference type="EMBL" id="KAE9180814.1"/>
    </source>
</evidence>
<keyword evidence="1" id="KW-0812">Transmembrane</keyword>
<protein>
    <submittedName>
        <fullName evidence="3">Uncharacterized protein</fullName>
    </submittedName>
</protein>
<sequence>MTPAHSATANTFPLRRINLLFLVSSLAKRRLVLTTGYSLCFNFFLGLVNPSLFLANALALFSRFKFFCGLLASGVL</sequence>
<dbReference type="EMBL" id="QXGF01000849">
    <property type="protein sequence ID" value="KAE8934995.1"/>
    <property type="molecule type" value="Genomic_DNA"/>
</dbReference>
<dbReference type="EMBL" id="QXGA01002609">
    <property type="protein sequence ID" value="KAE9094719.1"/>
    <property type="molecule type" value="Genomic_DNA"/>
</dbReference>
<evidence type="ECO:0000313" key="14">
    <source>
        <dbReference type="Proteomes" id="UP000440732"/>
    </source>
</evidence>
<evidence type="ECO:0000313" key="2">
    <source>
        <dbReference type="EMBL" id="KAE8934995.1"/>
    </source>
</evidence>
<dbReference type="Proteomes" id="UP000476176">
    <property type="component" value="Unassembled WGS sequence"/>
</dbReference>
<dbReference type="EMBL" id="QXFZ01000709">
    <property type="protein sequence ID" value="KAE9107299.1"/>
    <property type="molecule type" value="Genomic_DNA"/>
</dbReference>
<evidence type="ECO:0000313" key="7">
    <source>
        <dbReference type="EMBL" id="KAE9204533.1"/>
    </source>
</evidence>
<evidence type="ECO:0000313" key="13">
    <source>
        <dbReference type="Proteomes" id="UP000440367"/>
    </source>
</evidence>
<reference evidence="16 17" key="1">
    <citation type="submission" date="2018-09" db="EMBL/GenBank/DDBJ databases">
        <title>Genomic investigation of the strawberry pathogen Phytophthora fragariae indicates pathogenicity is determined by transcriptional variation in three key races.</title>
        <authorList>
            <person name="Adams T.M."/>
            <person name="Armitage A.D."/>
            <person name="Sobczyk M.K."/>
            <person name="Bates H.J."/>
            <person name="Dunwell J.M."/>
            <person name="Nellist C.F."/>
            <person name="Harrison R.J."/>
        </authorList>
    </citation>
    <scope>NUCLEOTIDE SEQUENCE [LARGE SCALE GENOMIC DNA]</scope>
    <source>
        <strain evidence="9 12">A4</strain>
        <strain evidence="6 13">BC-1</strain>
        <strain evidence="8 17">BC-23</strain>
        <strain evidence="7 11">NOV-27</strain>
        <strain evidence="4 14">NOV-5</strain>
        <strain evidence="5 15">NOV-71</strain>
        <strain evidence="2 10">NOV-9</strain>
        <strain evidence="3 16">SCRP245</strain>
    </source>
</reference>
<evidence type="ECO:0000313" key="16">
    <source>
        <dbReference type="Proteomes" id="UP000460718"/>
    </source>
</evidence>
<gene>
    <name evidence="9" type="ORF">PF001_g13066</name>
    <name evidence="6" type="ORF">PF002_g27454</name>
    <name evidence="8" type="ORF">PF004_g6616</name>
    <name evidence="7" type="ORF">PF005_g13762</name>
    <name evidence="4" type="ORF">PF006_g24153</name>
    <name evidence="5" type="ORF">PF007_g13092</name>
    <name evidence="2" type="ORF">PF009_g15044</name>
    <name evidence="3" type="ORF">PF011_g11688</name>
</gene>
<feature type="transmembrane region" description="Helical" evidence="1">
    <location>
        <begin position="36"/>
        <end position="61"/>
    </location>
</feature>
<evidence type="ECO:0000313" key="17">
    <source>
        <dbReference type="Proteomes" id="UP000476176"/>
    </source>
</evidence>
<organism evidence="3 16">
    <name type="scientific">Phytophthora fragariae</name>
    <dbReference type="NCBI Taxonomy" id="53985"/>
    <lineage>
        <taxon>Eukaryota</taxon>
        <taxon>Sar</taxon>
        <taxon>Stramenopiles</taxon>
        <taxon>Oomycota</taxon>
        <taxon>Peronosporomycetes</taxon>
        <taxon>Peronosporales</taxon>
        <taxon>Peronosporaceae</taxon>
        <taxon>Phytophthora</taxon>
    </lineage>
</organism>
<dbReference type="EMBL" id="QXGD01003091">
    <property type="protein sequence ID" value="KAE9180814.1"/>
    <property type="molecule type" value="Genomic_DNA"/>
</dbReference>
<dbReference type="AlphaFoldDB" id="A0A6A3KLE2"/>
<dbReference type="Proteomes" id="UP000460718">
    <property type="component" value="Unassembled WGS sequence"/>
</dbReference>
<evidence type="ECO:0000313" key="8">
    <source>
        <dbReference type="EMBL" id="KAE9242416.1"/>
    </source>
</evidence>
<dbReference type="EMBL" id="QXGC01000269">
    <property type="protein sequence ID" value="KAE9242416.1"/>
    <property type="molecule type" value="Genomic_DNA"/>
</dbReference>
<evidence type="ECO:0000313" key="12">
    <source>
        <dbReference type="Proteomes" id="UP000437068"/>
    </source>
</evidence>
<proteinExistence type="predicted"/>
<keyword evidence="11" id="KW-1185">Reference proteome</keyword>
<dbReference type="Proteomes" id="UP000437068">
    <property type="component" value="Unassembled WGS sequence"/>
</dbReference>
<dbReference type="Proteomes" id="UP000441208">
    <property type="component" value="Unassembled WGS sequence"/>
</dbReference>
<keyword evidence="1" id="KW-0472">Membrane</keyword>
<evidence type="ECO:0000313" key="9">
    <source>
        <dbReference type="EMBL" id="KAE9304465.1"/>
    </source>
</evidence>
<keyword evidence="1" id="KW-1133">Transmembrane helix</keyword>
<comment type="caution">
    <text evidence="3">The sequence shown here is derived from an EMBL/GenBank/DDBJ whole genome shotgun (WGS) entry which is preliminary data.</text>
</comment>
<evidence type="ECO:0000313" key="15">
    <source>
        <dbReference type="Proteomes" id="UP000441208"/>
    </source>
</evidence>